<feature type="domain" description="C3H1-type" evidence="7">
    <location>
        <begin position="17"/>
        <end position="44"/>
    </location>
</feature>
<dbReference type="SMART" id="SM00356">
    <property type="entry name" value="ZnF_C3H1"/>
    <property type="match status" value="6"/>
</dbReference>
<evidence type="ECO:0000259" key="7">
    <source>
        <dbReference type="PROSITE" id="PS50103"/>
    </source>
</evidence>
<dbReference type="OrthoDB" id="410307at2759"/>
<feature type="zinc finger region" description="C3H1-type" evidence="5">
    <location>
        <begin position="212"/>
        <end position="240"/>
    </location>
</feature>
<evidence type="ECO:0000256" key="3">
    <source>
        <dbReference type="ARBA" id="ARBA00022771"/>
    </source>
</evidence>
<reference evidence="10 11" key="1">
    <citation type="journal article" date="2019" name="Sci. Rep.">
        <title>Comparative genomics of chytrid fungi reveal insights into the obligate biotrophic and pathogenic lifestyle of Synchytrium endobioticum.</title>
        <authorList>
            <person name="van de Vossenberg B.T.L.H."/>
            <person name="Warris S."/>
            <person name="Nguyen H.D.T."/>
            <person name="van Gent-Pelzer M.P.E."/>
            <person name="Joly D.L."/>
            <person name="van de Geest H.C."/>
            <person name="Bonants P.J.M."/>
            <person name="Smith D.S."/>
            <person name="Levesque C.A."/>
            <person name="van der Lee T.A.J."/>
        </authorList>
    </citation>
    <scope>NUCLEOTIDE SEQUENCE [LARGE SCALE GENOMIC DNA]</scope>
    <source>
        <strain evidence="8 11">LEV6574</strain>
        <strain evidence="9 10">MB42</strain>
    </source>
</reference>
<feature type="domain" description="C3H1-type" evidence="7">
    <location>
        <begin position="353"/>
        <end position="381"/>
    </location>
</feature>
<keyword evidence="4 5" id="KW-0862">Zinc</keyword>
<keyword evidence="3 5" id="KW-0863">Zinc-finger</keyword>
<feature type="zinc finger region" description="C3H1-type" evidence="5">
    <location>
        <begin position="135"/>
        <end position="162"/>
    </location>
</feature>
<sequence>MLVADNQLHAAMLPNSKYKTSICRYYRENTCVYGMKCKFAHSISEIRTPPAPQLPHRNHRPSSTPPVHSPSPIPLDESSRLSPFLSHHLSDSLSSNTLVDFDGEDSDGAVNGLQKSHGVHDLPESPTPPSMAIHYKTRWCRSIRENGSCKYAQQCSFAHAESELRAFGGKDSSIFGRKLAELDDVAVQAFLEKKRMKRGMLNADRDISTHPLYKTRMCSKIDRAEGCDLGDQCRYAHSTSELRPLPAKSQWNDGQRYAAVSPWYGHASGSSPSSVSPTSSYPSIISPLIDGSTTLPTPPRCAGGRVLPVVYHPETYKTQQCLDFDAPHGCPLGKRCMLAHGPKELRRNPSVVPYSGKKCTEFSMPGSCVRGDLCGMAHGDNERTYHPDNYKTKLCTKAVDCEKWRYGTCPYIHTEDAYLDNPIRPSIVTAAASTPPPTPPQVLTTVKTILRNLGLEKYEYIFMENEIDPESFYLLSKDALKDLGVPYGPTLKILNHIRGLTDKEFVPLSSPLPSLTHSALSMSLDGERLGSPLARNLSGLNLVGLNVGYHKNSNNFGLTNSMSPVDLRSLGSMCGSTNGGEGLVSVTSSPHPPPVLALGDNIWSTFKELETSIADLSL</sequence>
<name>A0A507DIQ4_9FUNG</name>
<evidence type="ECO:0000313" key="11">
    <source>
        <dbReference type="Proteomes" id="UP000320475"/>
    </source>
</evidence>
<feature type="domain" description="C3H1-type" evidence="7">
    <location>
        <begin position="135"/>
        <end position="162"/>
    </location>
</feature>
<evidence type="ECO:0000313" key="9">
    <source>
        <dbReference type="EMBL" id="TPX54900.1"/>
    </source>
</evidence>
<dbReference type="PANTHER" id="PTHR12547">
    <property type="entry name" value="CCCH ZINC FINGER/TIS11-RELATED"/>
    <property type="match status" value="1"/>
</dbReference>
<dbReference type="SUPFAM" id="SSF90229">
    <property type="entry name" value="CCCH zinc finger"/>
    <property type="match status" value="4"/>
</dbReference>
<dbReference type="InterPro" id="IPR036855">
    <property type="entry name" value="Znf_CCCH_sf"/>
</dbReference>
<evidence type="ECO:0000256" key="6">
    <source>
        <dbReference type="SAM" id="MobiDB-lite"/>
    </source>
</evidence>
<comment type="caution">
    <text evidence="8">The sequence shown here is derived from an EMBL/GenBank/DDBJ whole genome shotgun (WGS) entry which is preliminary data.</text>
</comment>
<feature type="zinc finger region" description="C3H1-type" evidence="5">
    <location>
        <begin position="315"/>
        <end position="343"/>
    </location>
</feature>
<dbReference type="InterPro" id="IPR001660">
    <property type="entry name" value="SAM"/>
</dbReference>
<organism evidence="8 11">
    <name type="scientific">Synchytrium endobioticum</name>
    <dbReference type="NCBI Taxonomy" id="286115"/>
    <lineage>
        <taxon>Eukaryota</taxon>
        <taxon>Fungi</taxon>
        <taxon>Fungi incertae sedis</taxon>
        <taxon>Chytridiomycota</taxon>
        <taxon>Chytridiomycota incertae sedis</taxon>
        <taxon>Chytridiomycetes</taxon>
        <taxon>Synchytriales</taxon>
        <taxon>Synchytriaceae</taxon>
        <taxon>Synchytrium</taxon>
    </lineage>
</organism>
<dbReference type="AlphaFoldDB" id="A0A507DIQ4"/>
<feature type="zinc finger region" description="C3H1-type" evidence="5">
    <location>
        <begin position="17"/>
        <end position="44"/>
    </location>
</feature>
<feature type="region of interest" description="Disordered" evidence="6">
    <location>
        <begin position="105"/>
        <end position="130"/>
    </location>
</feature>
<feature type="region of interest" description="Disordered" evidence="6">
    <location>
        <begin position="48"/>
        <end position="77"/>
    </location>
</feature>
<dbReference type="InterPro" id="IPR000571">
    <property type="entry name" value="Znf_CCCH"/>
</dbReference>
<dbReference type="InterPro" id="IPR041367">
    <property type="entry name" value="Znf-CCCH_4"/>
</dbReference>
<evidence type="ECO:0000256" key="2">
    <source>
        <dbReference type="ARBA" id="ARBA00022737"/>
    </source>
</evidence>
<gene>
    <name evidence="8" type="ORF">SeLEV6574_g00214</name>
    <name evidence="9" type="ORF">SeMB42_g00120</name>
</gene>
<evidence type="ECO:0000313" key="8">
    <source>
        <dbReference type="EMBL" id="TPX51589.1"/>
    </source>
</evidence>
<keyword evidence="10" id="KW-1185">Reference proteome</keyword>
<proteinExistence type="predicted"/>
<dbReference type="GO" id="GO:0008270">
    <property type="term" value="F:zinc ion binding"/>
    <property type="evidence" value="ECO:0007669"/>
    <property type="project" value="UniProtKB-KW"/>
</dbReference>
<dbReference type="PANTHER" id="PTHR12547:SF18">
    <property type="entry name" value="PROTEIN TIS11"/>
    <property type="match status" value="1"/>
</dbReference>
<dbReference type="Pfam" id="PF18044">
    <property type="entry name" value="zf-CCCH_4"/>
    <property type="match status" value="1"/>
</dbReference>
<dbReference type="Proteomes" id="UP000317494">
    <property type="component" value="Unassembled WGS sequence"/>
</dbReference>
<dbReference type="Gene3D" id="4.10.1000.10">
    <property type="entry name" value="Zinc finger, CCCH-type"/>
    <property type="match status" value="4"/>
</dbReference>
<dbReference type="SUPFAM" id="SSF47769">
    <property type="entry name" value="SAM/Pointed domain"/>
    <property type="match status" value="1"/>
</dbReference>
<dbReference type="EMBL" id="QEAM01000003">
    <property type="protein sequence ID" value="TPX51589.1"/>
    <property type="molecule type" value="Genomic_DNA"/>
</dbReference>
<feature type="compositionally biased region" description="Pro residues" evidence="6">
    <location>
        <begin position="63"/>
        <end position="73"/>
    </location>
</feature>
<dbReference type="Proteomes" id="UP000320475">
    <property type="component" value="Unassembled WGS sequence"/>
</dbReference>
<dbReference type="InterPro" id="IPR013761">
    <property type="entry name" value="SAM/pointed_sf"/>
</dbReference>
<dbReference type="Gene3D" id="3.30.1370.210">
    <property type="match status" value="1"/>
</dbReference>
<feature type="domain" description="C3H1-type" evidence="7">
    <location>
        <begin position="212"/>
        <end position="240"/>
    </location>
</feature>
<feature type="zinc finger region" description="C3H1-type" evidence="5">
    <location>
        <begin position="353"/>
        <end position="381"/>
    </location>
</feature>
<keyword evidence="1 5" id="KW-0479">Metal-binding</keyword>
<feature type="domain" description="C3H1-type" evidence="7">
    <location>
        <begin position="315"/>
        <end position="343"/>
    </location>
</feature>
<dbReference type="SMART" id="SM00454">
    <property type="entry name" value="SAM"/>
    <property type="match status" value="1"/>
</dbReference>
<evidence type="ECO:0000313" key="10">
    <source>
        <dbReference type="Proteomes" id="UP000317494"/>
    </source>
</evidence>
<dbReference type="Pfam" id="PF00536">
    <property type="entry name" value="SAM_1"/>
    <property type="match status" value="1"/>
</dbReference>
<protein>
    <recommendedName>
        <fullName evidence="7">C3H1-type domain-containing protein</fullName>
    </recommendedName>
</protein>
<dbReference type="EMBL" id="QEAN01000002">
    <property type="protein sequence ID" value="TPX54900.1"/>
    <property type="molecule type" value="Genomic_DNA"/>
</dbReference>
<evidence type="ECO:0000256" key="5">
    <source>
        <dbReference type="PROSITE-ProRule" id="PRU00723"/>
    </source>
</evidence>
<dbReference type="STRING" id="286115.A0A507DIQ4"/>
<evidence type="ECO:0000256" key="4">
    <source>
        <dbReference type="ARBA" id="ARBA00022833"/>
    </source>
</evidence>
<accession>A0A507DIQ4</accession>
<dbReference type="Gene3D" id="1.10.150.50">
    <property type="entry name" value="Transcription Factor, Ets-1"/>
    <property type="match status" value="1"/>
</dbReference>
<dbReference type="VEuPathDB" id="FungiDB:SeMB42_g00120"/>
<dbReference type="PROSITE" id="PS50103">
    <property type="entry name" value="ZF_C3H1"/>
    <property type="match status" value="5"/>
</dbReference>
<evidence type="ECO:0000256" key="1">
    <source>
        <dbReference type="ARBA" id="ARBA00022723"/>
    </source>
</evidence>
<dbReference type="InterPro" id="IPR045877">
    <property type="entry name" value="ZFP36-like"/>
</dbReference>
<dbReference type="GO" id="GO:0003729">
    <property type="term" value="F:mRNA binding"/>
    <property type="evidence" value="ECO:0007669"/>
    <property type="project" value="InterPro"/>
</dbReference>
<keyword evidence="2" id="KW-0677">Repeat</keyword>